<dbReference type="Gene3D" id="3.30.1120.10">
    <property type="match status" value="1"/>
</dbReference>
<dbReference type="Gene3D" id="3.40.720.10">
    <property type="entry name" value="Alkaline Phosphatase, subunit A"/>
    <property type="match status" value="1"/>
</dbReference>
<keyword evidence="8" id="KW-1185">Reference proteome</keyword>
<dbReference type="RefSeq" id="WP_338392581.1">
    <property type="nucleotide sequence ID" value="NZ_AP025314.1"/>
</dbReference>
<dbReference type="SUPFAM" id="SSF53649">
    <property type="entry name" value="Alkaline phosphatase-like"/>
    <property type="match status" value="1"/>
</dbReference>
<dbReference type="AlphaFoldDB" id="A0AAU9CNS2"/>
<dbReference type="PROSITE" id="PS00523">
    <property type="entry name" value="SULFATASE_1"/>
    <property type="match status" value="1"/>
</dbReference>
<name>A0AAU9CNS2_9BACT</name>
<keyword evidence="3" id="KW-0378">Hydrolase</keyword>
<gene>
    <name evidence="7" type="ORF">FUAX_34920</name>
</gene>
<dbReference type="KEGG" id="fax:FUAX_34920"/>
<evidence type="ECO:0000256" key="3">
    <source>
        <dbReference type="ARBA" id="ARBA00022801"/>
    </source>
</evidence>
<comment type="similarity">
    <text evidence="1">Belongs to the sulfatase family.</text>
</comment>
<reference evidence="7 8" key="1">
    <citation type="submission" date="2021-12" db="EMBL/GenBank/DDBJ databases">
        <title>Genome sequencing of bacteria with rrn-lacking chromosome and rrn-plasmid.</title>
        <authorList>
            <person name="Anda M."/>
            <person name="Iwasaki W."/>
        </authorList>
    </citation>
    <scope>NUCLEOTIDE SEQUENCE [LARGE SCALE GENOMIC DNA]</scope>
    <source>
        <strain evidence="7 8">DSM 100852</strain>
    </source>
</reference>
<keyword evidence="5" id="KW-0732">Signal</keyword>
<dbReference type="Pfam" id="PF00884">
    <property type="entry name" value="Sulfatase"/>
    <property type="match status" value="1"/>
</dbReference>
<dbReference type="EMBL" id="AP025314">
    <property type="protein sequence ID" value="BDD11060.1"/>
    <property type="molecule type" value="Genomic_DNA"/>
</dbReference>
<dbReference type="GO" id="GO:0046872">
    <property type="term" value="F:metal ion binding"/>
    <property type="evidence" value="ECO:0007669"/>
    <property type="project" value="UniProtKB-KW"/>
</dbReference>
<evidence type="ECO:0000256" key="5">
    <source>
        <dbReference type="SAM" id="SignalP"/>
    </source>
</evidence>
<dbReference type="Proteomes" id="UP001348817">
    <property type="component" value="Chromosome"/>
</dbReference>
<evidence type="ECO:0000256" key="1">
    <source>
        <dbReference type="ARBA" id="ARBA00008779"/>
    </source>
</evidence>
<protein>
    <submittedName>
        <fullName evidence="7">N-acetylgalactosamine-6-sulfatase</fullName>
    </submittedName>
</protein>
<evidence type="ECO:0000313" key="7">
    <source>
        <dbReference type="EMBL" id="BDD11060.1"/>
    </source>
</evidence>
<proteinExistence type="inferred from homology"/>
<feature type="signal peptide" evidence="5">
    <location>
        <begin position="1"/>
        <end position="21"/>
    </location>
</feature>
<dbReference type="InterPro" id="IPR017850">
    <property type="entry name" value="Alkaline_phosphatase_core_sf"/>
</dbReference>
<evidence type="ECO:0000256" key="4">
    <source>
        <dbReference type="ARBA" id="ARBA00022837"/>
    </source>
</evidence>
<dbReference type="GO" id="GO:0004065">
    <property type="term" value="F:arylsulfatase activity"/>
    <property type="evidence" value="ECO:0007669"/>
    <property type="project" value="TreeGrafter"/>
</dbReference>
<dbReference type="InterPro" id="IPR000917">
    <property type="entry name" value="Sulfatase_N"/>
</dbReference>
<dbReference type="PROSITE" id="PS00149">
    <property type="entry name" value="SULFATASE_2"/>
    <property type="match status" value="1"/>
</dbReference>
<dbReference type="PANTHER" id="PTHR42693">
    <property type="entry name" value="ARYLSULFATASE FAMILY MEMBER"/>
    <property type="match status" value="1"/>
</dbReference>
<organism evidence="7 8">
    <name type="scientific">Fulvitalea axinellae</name>
    <dbReference type="NCBI Taxonomy" id="1182444"/>
    <lineage>
        <taxon>Bacteria</taxon>
        <taxon>Pseudomonadati</taxon>
        <taxon>Bacteroidota</taxon>
        <taxon>Cytophagia</taxon>
        <taxon>Cytophagales</taxon>
        <taxon>Persicobacteraceae</taxon>
        <taxon>Fulvitalea</taxon>
    </lineage>
</organism>
<evidence type="ECO:0000313" key="8">
    <source>
        <dbReference type="Proteomes" id="UP001348817"/>
    </source>
</evidence>
<dbReference type="InterPro" id="IPR050738">
    <property type="entry name" value="Sulfatase"/>
</dbReference>
<feature type="chain" id="PRO_5043795899" evidence="5">
    <location>
        <begin position="22"/>
        <end position="472"/>
    </location>
</feature>
<keyword evidence="2" id="KW-0479">Metal-binding</keyword>
<sequence>MIRALLLAAFFWLSFTAPVRAKDGGKKRKPSGRPNFILILADDLGFADLSMNGSKQIATPNIDRLAASGVTFTEGYVSSPVCSPSRAGMLTGRNQVAFGHDNNIGFSQTGFDPEYLGLPLTETTVADRLSALGYVTGLVGKWHLGDRPQFHPTKRGFREFWGYTGGGHHYFKSEPNGKRYLSPIECNYKTPAPITYITDDKGDECVDFVKRHRDEPFFLFASFNAPHAPMHATEADLKLFGHIKDKHRRTYAAMVHRLDINVGKIMKAVKDNGLRKNTVVVFLSDNGGPVNHNASVNAPYNGQKGILLEGGIRVPFAVSWPGTLPKGGRYANPVSSLDLTPTFVALAGGKADATFDGVNLMPYVLGEKTEPPHETLLWRFTFNAAIREGDWKLVRLPDRLPLLFHLPTDISEQRNVSLKNLERTERMLKKLGDWDVSLPHPVFLEGAEWKERNLKLYDKEYPLVQPERVEAQ</sequence>
<evidence type="ECO:0000259" key="6">
    <source>
        <dbReference type="Pfam" id="PF00884"/>
    </source>
</evidence>
<feature type="domain" description="Sulfatase N-terminal" evidence="6">
    <location>
        <begin position="34"/>
        <end position="348"/>
    </location>
</feature>
<dbReference type="PANTHER" id="PTHR42693:SF53">
    <property type="entry name" value="ENDO-4-O-SULFATASE"/>
    <property type="match status" value="1"/>
</dbReference>
<evidence type="ECO:0000256" key="2">
    <source>
        <dbReference type="ARBA" id="ARBA00022723"/>
    </source>
</evidence>
<dbReference type="InterPro" id="IPR024607">
    <property type="entry name" value="Sulfatase_CS"/>
</dbReference>
<accession>A0AAU9CNS2</accession>
<keyword evidence="4" id="KW-0106">Calcium</keyword>